<feature type="compositionally biased region" description="Polar residues" evidence="2">
    <location>
        <begin position="306"/>
        <end position="322"/>
    </location>
</feature>
<feature type="domain" description="G-patch" evidence="3">
    <location>
        <begin position="71"/>
        <end position="117"/>
    </location>
</feature>
<dbReference type="EMBL" id="JAAAID010000371">
    <property type="protein sequence ID" value="KAG0018339.1"/>
    <property type="molecule type" value="Genomic_DNA"/>
</dbReference>
<feature type="compositionally biased region" description="Polar residues" evidence="2">
    <location>
        <begin position="257"/>
        <end position="288"/>
    </location>
</feature>
<sequence>MQQLSQDQQQQQLQRFYREELKEIAQTRDSLRAQYRPDESNSDSDYDSRSDNEDDGDAPFGAADMQTHIPESNIGYKLLLKMGWKAGTGLGQNATGRIAPIPIGLKQDTLGIGKQELVVLYNESTTAKRRTLEVERQAEETEEERVKREEHVQKKMAVQAELEIVKSAFYCALCDKQYERIADYEVHLSSYDHNHKKRFKEMKETSRAGAASATNKAKEKERKREERELAKLQEAALKRAGGAQPSANSSISNNPIGTSTSQQARSDAPATTGSSGLSGFQPVNSSGFQPIKLDNKPFDISGGANQGSSASTTTGPTVTSGFQPVKLGGFQPVKISGGFQPAKVSGFQPVEEDESEAESSASAKASTSSGPDSTPAPSGFQPVKLGGFKPMKIGFQLKKPSNR</sequence>
<dbReference type="PROSITE" id="PS00028">
    <property type="entry name" value="ZINC_FINGER_C2H2_1"/>
    <property type="match status" value="1"/>
</dbReference>
<feature type="coiled-coil region" evidence="1">
    <location>
        <begin position="122"/>
        <end position="149"/>
    </location>
</feature>
<comment type="caution">
    <text evidence="4">The sequence shown here is derived from an EMBL/GenBank/DDBJ whole genome shotgun (WGS) entry which is preliminary data.</text>
</comment>
<dbReference type="InterPro" id="IPR013087">
    <property type="entry name" value="Znf_C2H2_type"/>
</dbReference>
<accession>A0A9P6T1I1</accession>
<dbReference type="SMART" id="SM00443">
    <property type="entry name" value="G_patch"/>
    <property type="match status" value="1"/>
</dbReference>
<keyword evidence="5" id="KW-1185">Reference proteome</keyword>
<dbReference type="PANTHER" id="PTHR47251:SF1">
    <property type="entry name" value="FINGER DOMAIN PROTEIN, PUTATIVE (AFU_ORTHOLOGUE AFUA_3G04180)-RELATED"/>
    <property type="match status" value="1"/>
</dbReference>
<feature type="compositionally biased region" description="Low complexity" evidence="2">
    <location>
        <begin position="232"/>
        <end position="256"/>
    </location>
</feature>
<gene>
    <name evidence="4" type="primary">GPATCH8</name>
    <name evidence="4" type="ORF">BGZ80_007299</name>
</gene>
<feature type="compositionally biased region" description="Basic and acidic residues" evidence="2">
    <location>
        <begin position="216"/>
        <end position="231"/>
    </location>
</feature>
<keyword evidence="1" id="KW-0175">Coiled coil</keyword>
<dbReference type="PANTHER" id="PTHR47251">
    <property type="entry name" value="FINGER DOMAIN PROTEIN, PUTATIVE (AFU_ORTHOLOGUE AFUA_3G04180)-RELATED"/>
    <property type="match status" value="1"/>
</dbReference>
<evidence type="ECO:0000313" key="5">
    <source>
        <dbReference type="Proteomes" id="UP000703661"/>
    </source>
</evidence>
<feature type="compositionally biased region" description="Low complexity" evidence="2">
    <location>
        <begin position="358"/>
        <end position="369"/>
    </location>
</feature>
<proteinExistence type="predicted"/>
<dbReference type="InterPro" id="IPR000467">
    <property type="entry name" value="G_patch_dom"/>
</dbReference>
<protein>
    <submittedName>
        <fullName evidence="4">G patch domain-containing protein 8</fullName>
    </submittedName>
</protein>
<organism evidence="4 5">
    <name type="scientific">Entomortierella chlamydospora</name>
    <dbReference type="NCBI Taxonomy" id="101097"/>
    <lineage>
        <taxon>Eukaryota</taxon>
        <taxon>Fungi</taxon>
        <taxon>Fungi incertae sedis</taxon>
        <taxon>Mucoromycota</taxon>
        <taxon>Mortierellomycotina</taxon>
        <taxon>Mortierellomycetes</taxon>
        <taxon>Mortierellales</taxon>
        <taxon>Mortierellaceae</taxon>
        <taxon>Entomortierella</taxon>
    </lineage>
</organism>
<dbReference type="GO" id="GO:0003676">
    <property type="term" value="F:nucleic acid binding"/>
    <property type="evidence" value="ECO:0007669"/>
    <property type="project" value="InterPro"/>
</dbReference>
<dbReference type="Pfam" id="PF01585">
    <property type="entry name" value="G-patch"/>
    <property type="match status" value="1"/>
</dbReference>
<reference evidence="4" key="1">
    <citation type="journal article" date="2020" name="Fungal Divers.">
        <title>Resolving the Mortierellaceae phylogeny through synthesis of multi-gene phylogenetics and phylogenomics.</title>
        <authorList>
            <person name="Vandepol N."/>
            <person name="Liber J."/>
            <person name="Desiro A."/>
            <person name="Na H."/>
            <person name="Kennedy M."/>
            <person name="Barry K."/>
            <person name="Grigoriev I.V."/>
            <person name="Miller A.N."/>
            <person name="O'Donnell K."/>
            <person name="Stajich J.E."/>
            <person name="Bonito G."/>
        </authorList>
    </citation>
    <scope>NUCLEOTIDE SEQUENCE</scope>
    <source>
        <strain evidence="4">NRRL 2769</strain>
    </source>
</reference>
<evidence type="ECO:0000313" key="4">
    <source>
        <dbReference type="EMBL" id="KAG0018339.1"/>
    </source>
</evidence>
<dbReference type="AlphaFoldDB" id="A0A9P6T1I1"/>
<evidence type="ECO:0000256" key="1">
    <source>
        <dbReference type="SAM" id="Coils"/>
    </source>
</evidence>
<dbReference type="OrthoDB" id="4822at2759"/>
<feature type="compositionally biased region" description="Basic and acidic residues" evidence="2">
    <location>
        <begin position="28"/>
        <end position="39"/>
    </location>
</feature>
<dbReference type="Proteomes" id="UP000703661">
    <property type="component" value="Unassembled WGS sequence"/>
</dbReference>
<feature type="region of interest" description="Disordered" evidence="2">
    <location>
        <begin position="200"/>
        <end position="403"/>
    </location>
</feature>
<evidence type="ECO:0000256" key="2">
    <source>
        <dbReference type="SAM" id="MobiDB-lite"/>
    </source>
</evidence>
<dbReference type="PROSITE" id="PS50174">
    <property type="entry name" value="G_PATCH"/>
    <property type="match status" value="1"/>
</dbReference>
<name>A0A9P6T1I1_9FUNG</name>
<feature type="region of interest" description="Disordered" evidence="2">
    <location>
        <begin position="28"/>
        <end position="66"/>
    </location>
</feature>
<evidence type="ECO:0000259" key="3">
    <source>
        <dbReference type="PROSITE" id="PS50174"/>
    </source>
</evidence>